<dbReference type="InterPro" id="IPR006179">
    <property type="entry name" value="5_nucleotidase/apyrase"/>
</dbReference>
<dbReference type="InterPro" id="IPR004843">
    <property type="entry name" value="Calcineurin-like_PHP"/>
</dbReference>
<evidence type="ECO:0000313" key="5">
    <source>
        <dbReference type="EMBL" id="BAM46948.1"/>
    </source>
</evidence>
<dbReference type="Pfam" id="PF00149">
    <property type="entry name" value="Metallophos"/>
    <property type="match status" value="1"/>
</dbReference>
<dbReference type="SUPFAM" id="SSF56300">
    <property type="entry name" value="Metallo-dependent phosphatases"/>
    <property type="match status" value="1"/>
</dbReference>
<name>K0J6X4_AMPXN</name>
<dbReference type="GO" id="GO:0030288">
    <property type="term" value="C:outer membrane-bounded periplasmic space"/>
    <property type="evidence" value="ECO:0007669"/>
    <property type="project" value="TreeGrafter"/>
</dbReference>
<reference evidence="5 6" key="1">
    <citation type="submission" date="2011-01" db="EMBL/GenBank/DDBJ databases">
        <title>Whole genome sequence of Amphibacillus xylinus NBRC 15112.</title>
        <authorList>
            <person name="Nakazawa H."/>
            <person name="Katano Y."/>
            <person name="Nakamura S."/>
            <person name="Sasagawa M."/>
            <person name="Fukada J."/>
            <person name="Arai T."/>
            <person name="Sasakura N."/>
            <person name="Mochizuki D."/>
            <person name="Hosoyama A."/>
            <person name="Harada K."/>
            <person name="Horikawa H."/>
            <person name="Kato Y."/>
            <person name="Harada T."/>
            <person name="Sasaki K."/>
            <person name="Sekiguchi M."/>
            <person name="Hodoyama M."/>
            <person name="Nishiko R."/>
            <person name="Narita H."/>
            <person name="Hanamaki A."/>
            <person name="Hata C."/>
            <person name="Konno Y."/>
            <person name="Niimura Y."/>
            <person name="Yamazaki S."/>
            <person name="Fujita N."/>
        </authorList>
    </citation>
    <scope>NUCLEOTIDE SEQUENCE [LARGE SCALE GENOMIC DNA]</scope>
    <source>
        <strain evidence="6">ATCC 51415 / DSM 6626 / JCM 7361 / LMG 17667 / NBRC 15112 / Ep01</strain>
    </source>
</reference>
<dbReference type="PRINTS" id="PR01607">
    <property type="entry name" value="APYRASEFAMLY"/>
</dbReference>
<dbReference type="GO" id="GO:0000166">
    <property type="term" value="F:nucleotide binding"/>
    <property type="evidence" value="ECO:0007669"/>
    <property type="project" value="UniProtKB-KW"/>
</dbReference>
<dbReference type="InterPro" id="IPR008334">
    <property type="entry name" value="5'-Nucleotdase_C"/>
</dbReference>
<dbReference type="PIRSF" id="PIRSF036361">
    <property type="entry name" value="YunD"/>
    <property type="match status" value="1"/>
</dbReference>
<evidence type="ECO:0000256" key="1">
    <source>
        <dbReference type="ARBA" id="ARBA00022729"/>
    </source>
</evidence>
<feature type="domain" description="Calcineurin-like phosphoesterase" evidence="3">
    <location>
        <begin position="7"/>
        <end position="205"/>
    </location>
</feature>
<accession>K0J6X4</accession>
<evidence type="ECO:0000256" key="2">
    <source>
        <dbReference type="RuleBase" id="RU362119"/>
    </source>
</evidence>
<dbReference type="Pfam" id="PF02872">
    <property type="entry name" value="5_nucleotid_C"/>
    <property type="match status" value="1"/>
</dbReference>
<dbReference type="SUPFAM" id="SSF55816">
    <property type="entry name" value="5'-nucleotidase (syn. UDP-sugar hydrolase), C-terminal domain"/>
    <property type="match status" value="1"/>
</dbReference>
<dbReference type="GO" id="GO:0008253">
    <property type="term" value="F:5'-nucleotidase activity"/>
    <property type="evidence" value="ECO:0007669"/>
    <property type="project" value="TreeGrafter"/>
</dbReference>
<feature type="domain" description="5'-Nucleotidase C-terminal" evidence="4">
    <location>
        <begin position="289"/>
        <end position="426"/>
    </location>
</feature>
<proteinExistence type="inferred from homology"/>
<dbReference type="eggNOG" id="COG0737">
    <property type="taxonomic scope" value="Bacteria"/>
</dbReference>
<dbReference type="GO" id="GO:0008768">
    <property type="term" value="F:UDP-sugar diphosphatase activity"/>
    <property type="evidence" value="ECO:0007669"/>
    <property type="project" value="TreeGrafter"/>
</dbReference>
<keyword evidence="1" id="KW-0732">Signal</keyword>
<dbReference type="Gene3D" id="3.90.780.10">
    <property type="entry name" value="5'-Nucleotidase, C-terminal domain"/>
    <property type="match status" value="1"/>
</dbReference>
<gene>
    <name evidence="5" type="ordered locus">AXY_08160</name>
</gene>
<keyword evidence="2" id="KW-0547">Nucleotide-binding</keyword>
<dbReference type="InterPro" id="IPR029052">
    <property type="entry name" value="Metallo-depent_PP-like"/>
</dbReference>
<dbReference type="PANTHER" id="PTHR11575">
    <property type="entry name" value="5'-NUCLEOTIDASE-RELATED"/>
    <property type="match status" value="1"/>
</dbReference>
<dbReference type="HOGENOM" id="CLU_005854_8_1_9"/>
<dbReference type="STRING" id="698758.AXY_08160"/>
<dbReference type="Gene3D" id="3.60.21.10">
    <property type="match status" value="1"/>
</dbReference>
<comment type="similarity">
    <text evidence="2">Belongs to the 5'-nucleotidase family.</text>
</comment>
<dbReference type="PANTHER" id="PTHR11575:SF23">
    <property type="entry name" value="5-NUCLEOTIDASE FAMILY PROTEIN"/>
    <property type="match status" value="1"/>
</dbReference>
<dbReference type="KEGG" id="axl:AXY_08160"/>
<dbReference type="InterPro" id="IPR011240">
    <property type="entry name" value="Pesterase_YunD"/>
</dbReference>
<dbReference type="CDD" id="cd00845">
    <property type="entry name" value="MPP_UshA_N_like"/>
    <property type="match status" value="1"/>
</dbReference>
<keyword evidence="2" id="KW-0378">Hydrolase</keyword>
<dbReference type="PATRIC" id="fig|698758.3.peg.812"/>
<sequence length="463" mass="53050">MREELYFYYTSDLHSYFDNWPKIMTFLKKKIALRVNKQQDYFLLDNGDHLDRVNPITEALKGKGNVELLNLANYDIINLGNNEGITLTKAELSSLYDQASFNVACANLESQTNDSPDWLKPYHILVTASGIKIAVIGLTAPFNDFYHPLGWRANDPYETLDKYIDRLKEESDLIILLSHLGVNPDRKIAEQFPEIDVIIGGHTHHLFKTEERHHQAILTGVGKSGFYVGELALTWDHQEKRLIKKHAIAHPIKDELPDPQVLELLKRQEIESERMLQKEVTRLPLPLKVDWYEETLLIKHLTKTLKEWTNADVAMLNAGLLLNGFKQGLVTEYDVHRNCPHPINPCVVVVTGQELIEIVRAGLAEEYQRIRVKGYGFRGEVMGKLVYAGLDCHRDPVSGGQDLCDHLTINGHSLVLDKTYRLATADMFTFEHLSPFIAQAKSKQFFLPEFMRDLLRQTLRQLA</sequence>
<dbReference type="EMBL" id="AP012050">
    <property type="protein sequence ID" value="BAM46948.1"/>
    <property type="molecule type" value="Genomic_DNA"/>
</dbReference>
<keyword evidence="6" id="KW-1185">Reference proteome</keyword>
<dbReference type="RefSeq" id="WP_015009553.1">
    <property type="nucleotide sequence ID" value="NC_018704.1"/>
</dbReference>
<protein>
    <submittedName>
        <fullName evidence="5">Putative phosphatase</fullName>
    </submittedName>
</protein>
<dbReference type="InterPro" id="IPR036907">
    <property type="entry name" value="5'-Nucleotdase_C_sf"/>
</dbReference>
<evidence type="ECO:0000259" key="4">
    <source>
        <dbReference type="Pfam" id="PF02872"/>
    </source>
</evidence>
<evidence type="ECO:0000259" key="3">
    <source>
        <dbReference type="Pfam" id="PF00149"/>
    </source>
</evidence>
<dbReference type="OrthoDB" id="9793179at2"/>
<dbReference type="Proteomes" id="UP000006294">
    <property type="component" value="Chromosome"/>
</dbReference>
<dbReference type="AlphaFoldDB" id="K0J6X4"/>
<organism evidence="5 6">
    <name type="scientific">Amphibacillus xylanus (strain ATCC 51415 / DSM 6626 / JCM 7361 / LMG 17667 / NBRC 15112 / Ep01)</name>
    <dbReference type="NCBI Taxonomy" id="698758"/>
    <lineage>
        <taxon>Bacteria</taxon>
        <taxon>Bacillati</taxon>
        <taxon>Bacillota</taxon>
        <taxon>Bacilli</taxon>
        <taxon>Bacillales</taxon>
        <taxon>Bacillaceae</taxon>
        <taxon>Amphibacillus</taxon>
    </lineage>
</organism>
<evidence type="ECO:0000313" key="6">
    <source>
        <dbReference type="Proteomes" id="UP000006294"/>
    </source>
</evidence>
<dbReference type="GO" id="GO:0009166">
    <property type="term" value="P:nucleotide catabolic process"/>
    <property type="evidence" value="ECO:0007669"/>
    <property type="project" value="InterPro"/>
</dbReference>